<proteinExistence type="predicted"/>
<dbReference type="Pfam" id="PF01957">
    <property type="entry name" value="NfeD"/>
    <property type="match status" value="1"/>
</dbReference>
<evidence type="ECO:0000256" key="4">
    <source>
        <dbReference type="ARBA" id="ARBA00023136"/>
    </source>
</evidence>
<dbReference type="RefSeq" id="WP_187013462.1">
    <property type="nucleotide sequence ID" value="NZ_JACOQI010000001.1"/>
</dbReference>
<evidence type="ECO:0000313" key="7">
    <source>
        <dbReference type="EMBL" id="MBC5769076.1"/>
    </source>
</evidence>
<feature type="transmembrane region" description="Helical" evidence="5">
    <location>
        <begin position="31"/>
        <end position="63"/>
    </location>
</feature>
<dbReference type="PANTHER" id="PTHR33507:SF3">
    <property type="entry name" value="INNER MEMBRANE PROTEIN YBBJ"/>
    <property type="match status" value="1"/>
</dbReference>
<evidence type="ECO:0000256" key="5">
    <source>
        <dbReference type="SAM" id="Phobius"/>
    </source>
</evidence>
<dbReference type="PANTHER" id="PTHR33507">
    <property type="entry name" value="INNER MEMBRANE PROTEIN YBBJ"/>
    <property type="match status" value="1"/>
</dbReference>
<dbReference type="GO" id="GO:0005886">
    <property type="term" value="C:plasma membrane"/>
    <property type="evidence" value="ECO:0007669"/>
    <property type="project" value="TreeGrafter"/>
</dbReference>
<dbReference type="Proteomes" id="UP000620327">
    <property type="component" value="Unassembled WGS sequence"/>
</dbReference>
<feature type="domain" description="NfeD-like C-terminal" evidence="6">
    <location>
        <begin position="80"/>
        <end position="139"/>
    </location>
</feature>
<protein>
    <submittedName>
        <fullName evidence="7">NfeD family protein</fullName>
    </submittedName>
</protein>
<dbReference type="InterPro" id="IPR002810">
    <property type="entry name" value="NfeD-like_C"/>
</dbReference>
<dbReference type="Gene3D" id="2.40.50.140">
    <property type="entry name" value="Nucleic acid-binding proteins"/>
    <property type="match status" value="1"/>
</dbReference>
<keyword evidence="4 5" id="KW-0472">Membrane</keyword>
<name>A0A923MG96_9FIRM</name>
<evidence type="ECO:0000259" key="6">
    <source>
        <dbReference type="Pfam" id="PF01957"/>
    </source>
</evidence>
<reference evidence="7" key="1">
    <citation type="submission" date="2020-08" db="EMBL/GenBank/DDBJ databases">
        <title>Genome public.</title>
        <authorList>
            <person name="Liu C."/>
            <person name="Sun Q."/>
        </authorList>
    </citation>
    <scope>NUCLEOTIDE SEQUENCE</scope>
    <source>
        <strain evidence="7">BX15</strain>
    </source>
</reference>
<evidence type="ECO:0000256" key="1">
    <source>
        <dbReference type="ARBA" id="ARBA00004141"/>
    </source>
</evidence>
<dbReference type="SUPFAM" id="SSF141322">
    <property type="entry name" value="NfeD domain-like"/>
    <property type="match status" value="1"/>
</dbReference>
<comment type="caution">
    <text evidence="7">The sequence shown here is derived from an EMBL/GenBank/DDBJ whole genome shotgun (WGS) entry which is preliminary data.</text>
</comment>
<dbReference type="InterPro" id="IPR012340">
    <property type="entry name" value="NA-bd_OB-fold"/>
</dbReference>
<sequence>MMNWIWLGAVVAFGVLEAATAALVSIWFVGGAAVALLASFLGAALWLQIALFLAVSVGILAAVRPLIKRANAKTVPTNLDRVIGCTARVTEEIDNEAGTGAVYVEGKTWTARSSDGTVLPIGTRVIAERMEGVKLYVKPEPISSTRQS</sequence>
<keyword evidence="2 5" id="KW-0812">Transmembrane</keyword>
<keyword evidence="8" id="KW-1185">Reference proteome</keyword>
<dbReference type="AlphaFoldDB" id="A0A923MG96"/>
<organism evidence="7 8">
    <name type="scientific">Dysosmobacter segnis</name>
    <dbReference type="NCBI Taxonomy" id="2763042"/>
    <lineage>
        <taxon>Bacteria</taxon>
        <taxon>Bacillati</taxon>
        <taxon>Bacillota</taxon>
        <taxon>Clostridia</taxon>
        <taxon>Eubacteriales</taxon>
        <taxon>Oscillospiraceae</taxon>
        <taxon>Dysosmobacter</taxon>
    </lineage>
</organism>
<evidence type="ECO:0000256" key="2">
    <source>
        <dbReference type="ARBA" id="ARBA00022692"/>
    </source>
</evidence>
<accession>A0A923MG96</accession>
<evidence type="ECO:0000256" key="3">
    <source>
        <dbReference type="ARBA" id="ARBA00022989"/>
    </source>
</evidence>
<gene>
    <name evidence="7" type="ORF">H8Z83_01765</name>
</gene>
<comment type="subcellular location">
    <subcellularLocation>
        <location evidence="1">Membrane</location>
        <topology evidence="1">Multi-pass membrane protein</topology>
    </subcellularLocation>
</comment>
<dbReference type="EMBL" id="JACOQI010000001">
    <property type="protein sequence ID" value="MBC5769076.1"/>
    <property type="molecule type" value="Genomic_DNA"/>
</dbReference>
<keyword evidence="3 5" id="KW-1133">Transmembrane helix</keyword>
<dbReference type="InterPro" id="IPR052165">
    <property type="entry name" value="Membrane_assoc_protease"/>
</dbReference>
<evidence type="ECO:0000313" key="8">
    <source>
        <dbReference type="Proteomes" id="UP000620327"/>
    </source>
</evidence>